<reference evidence="3" key="1">
    <citation type="submission" date="2017-06" db="EMBL/GenBank/DDBJ databases">
        <title>Genome analysis of Fimbriiglobus ruber SP5, the first member of the order Planctomycetales with confirmed chitinolytic capability.</title>
        <authorList>
            <person name="Ravin N.V."/>
            <person name="Rakitin A.L."/>
            <person name="Ivanova A.A."/>
            <person name="Beletsky A.V."/>
            <person name="Kulichevskaya I.S."/>
            <person name="Mardanov A.V."/>
            <person name="Dedysh S.N."/>
        </authorList>
    </citation>
    <scope>NUCLEOTIDE SEQUENCE [LARGE SCALE GENOMIC DNA]</scope>
    <source>
        <strain evidence="3">SP5</strain>
    </source>
</reference>
<dbReference type="InterPro" id="IPR025455">
    <property type="entry name" value="DUF4276"/>
</dbReference>
<gene>
    <name evidence="2" type="ORF">FRUB_08368</name>
</gene>
<evidence type="ECO:0000313" key="2">
    <source>
        <dbReference type="EMBL" id="OWK35805.1"/>
    </source>
</evidence>
<dbReference type="Pfam" id="PF14103">
    <property type="entry name" value="DUF4276"/>
    <property type="match status" value="1"/>
</dbReference>
<comment type="caution">
    <text evidence="2">The sequence shown here is derived from an EMBL/GenBank/DDBJ whole genome shotgun (WGS) entry which is preliminary data.</text>
</comment>
<dbReference type="RefSeq" id="WP_088258917.1">
    <property type="nucleotide sequence ID" value="NZ_NIDE01000017.1"/>
</dbReference>
<accession>A0A225DHE4</accession>
<dbReference type="AlphaFoldDB" id="A0A225DHE4"/>
<proteinExistence type="predicted"/>
<evidence type="ECO:0000256" key="1">
    <source>
        <dbReference type="SAM" id="MobiDB-lite"/>
    </source>
</evidence>
<protein>
    <recommendedName>
        <fullName evidence="4">DUF4276 family protein</fullName>
    </recommendedName>
</protein>
<organism evidence="2 3">
    <name type="scientific">Fimbriiglobus ruber</name>
    <dbReference type="NCBI Taxonomy" id="1908690"/>
    <lineage>
        <taxon>Bacteria</taxon>
        <taxon>Pseudomonadati</taxon>
        <taxon>Planctomycetota</taxon>
        <taxon>Planctomycetia</taxon>
        <taxon>Gemmatales</taxon>
        <taxon>Gemmataceae</taxon>
        <taxon>Fimbriiglobus</taxon>
    </lineage>
</organism>
<feature type="region of interest" description="Disordered" evidence="1">
    <location>
        <begin position="205"/>
        <end position="230"/>
    </location>
</feature>
<dbReference type="EMBL" id="NIDE01000017">
    <property type="protein sequence ID" value="OWK35805.1"/>
    <property type="molecule type" value="Genomic_DNA"/>
</dbReference>
<dbReference type="Proteomes" id="UP000214646">
    <property type="component" value="Unassembled WGS sequence"/>
</dbReference>
<evidence type="ECO:0000313" key="3">
    <source>
        <dbReference type="Proteomes" id="UP000214646"/>
    </source>
</evidence>
<keyword evidence="3" id="KW-1185">Reference proteome</keyword>
<sequence>MTLYVVPIVEGQTEQGCVERLLNRVWYELLGQSEPLRVIEPFRGHRDDLVHTNELKLTETVEKASLKLMSKSRSDSQARRWVLILLDAENDCPKDLAPHLLAVARRTIPAAIPVSCVLAKKMLENWIVAGASTLAGVNGLPDPLPARDQFEDRSGVAWLETQLRSRNRSRKYKKTDDAKRLVDKMDLQECRVNSPSFDKLCREFEARLPQPIDPPEPTADTDPLTRPDDS</sequence>
<evidence type="ECO:0008006" key="4">
    <source>
        <dbReference type="Google" id="ProtNLM"/>
    </source>
</evidence>
<dbReference type="OrthoDB" id="1491662at2"/>
<name>A0A225DHE4_9BACT</name>